<protein>
    <recommendedName>
        <fullName evidence="4">Probable tRNA pseudouridine synthase D</fullName>
        <ecNumber evidence="4">5.4.99.27</ecNumber>
    </recommendedName>
    <alternativeName>
        <fullName evidence="4">tRNA pseudouridine(13) synthase</fullName>
    </alternativeName>
    <alternativeName>
        <fullName evidence="4">tRNA pseudouridylate synthase D</fullName>
    </alternativeName>
    <alternativeName>
        <fullName evidence="4">tRNA-uridine isomerase D</fullName>
    </alternativeName>
</protein>
<dbReference type="SUPFAM" id="SSF55120">
    <property type="entry name" value="Pseudouridine synthase"/>
    <property type="match status" value="1"/>
</dbReference>
<dbReference type="PANTHER" id="PTHR13326:SF21">
    <property type="entry name" value="PSEUDOURIDYLATE SYNTHASE PUS7L"/>
    <property type="match status" value="1"/>
</dbReference>
<proteinExistence type="inferred from homology"/>
<dbReference type="AlphaFoldDB" id="A0B667"/>
<dbReference type="Gene3D" id="1.10.1510.30">
    <property type="match status" value="1"/>
</dbReference>
<dbReference type="FunFam" id="3.30.70.3160:FF:000001">
    <property type="entry name" value="Probable tRNA pseudouridine synthase D"/>
    <property type="match status" value="1"/>
</dbReference>
<dbReference type="STRING" id="349307.Mthe_0398"/>
<evidence type="ECO:0000313" key="6">
    <source>
        <dbReference type="EMBL" id="ABK14191.1"/>
    </source>
</evidence>
<feature type="domain" description="TRUD" evidence="5">
    <location>
        <begin position="169"/>
        <end position="393"/>
    </location>
</feature>
<dbReference type="PIRSF" id="PIRSF037016">
    <property type="entry name" value="Pseudouridin_synth_euk_prd"/>
    <property type="match status" value="1"/>
</dbReference>
<dbReference type="InterPro" id="IPR042214">
    <property type="entry name" value="TruD_catalytic"/>
</dbReference>
<dbReference type="RefSeq" id="WP_011695589.1">
    <property type="nucleotide sequence ID" value="NC_008553.1"/>
</dbReference>
<accession>A0B667</accession>
<evidence type="ECO:0000313" key="7">
    <source>
        <dbReference type="Proteomes" id="UP000000674"/>
    </source>
</evidence>
<evidence type="ECO:0000256" key="2">
    <source>
        <dbReference type="ARBA" id="ARBA00022694"/>
    </source>
</evidence>
<dbReference type="HAMAP" id="MF_01082">
    <property type="entry name" value="TruD"/>
    <property type="match status" value="1"/>
</dbReference>
<dbReference type="HOGENOM" id="CLU_005281_4_1_2"/>
<dbReference type="Gene3D" id="3.30.70.3160">
    <property type="match status" value="1"/>
</dbReference>
<evidence type="ECO:0000256" key="3">
    <source>
        <dbReference type="ARBA" id="ARBA00023235"/>
    </source>
</evidence>
<dbReference type="Gene3D" id="3.30.2350.20">
    <property type="entry name" value="TruD, catalytic domain"/>
    <property type="match status" value="1"/>
</dbReference>
<dbReference type="InterPro" id="IPR020103">
    <property type="entry name" value="PsdUridine_synth_cat_dom_sf"/>
</dbReference>
<name>A0B667_METTP</name>
<reference evidence="6 7" key="1">
    <citation type="submission" date="2006-10" db="EMBL/GenBank/DDBJ databases">
        <title>Complete sequence of Methanosaeta thermophila PT.</title>
        <authorList>
            <consortium name="US DOE Joint Genome Institute"/>
            <person name="Copeland A."/>
            <person name="Lucas S."/>
            <person name="Lapidus A."/>
            <person name="Barry K."/>
            <person name="Detter J.C."/>
            <person name="Glavina del Rio T."/>
            <person name="Hammon N."/>
            <person name="Israni S."/>
            <person name="Pitluck S."/>
            <person name="Chain P."/>
            <person name="Malfatti S."/>
            <person name="Shin M."/>
            <person name="Vergez L."/>
            <person name="Schmutz J."/>
            <person name="Larimer F."/>
            <person name="Land M."/>
            <person name="Hauser L."/>
            <person name="Kyrpides N."/>
            <person name="Kim E."/>
            <person name="Smith K.S."/>
            <person name="Ingram-Smith C."/>
            <person name="Richardson P."/>
        </authorList>
    </citation>
    <scope>NUCLEOTIDE SEQUENCE [LARGE SCALE GENOMIC DNA]</scope>
    <source>
        <strain evidence="7">DSM 6194 / JCM 14653 / NBRC 101360 / PT</strain>
    </source>
</reference>
<dbReference type="PANTHER" id="PTHR13326">
    <property type="entry name" value="TRNA PSEUDOURIDINE SYNTHASE D"/>
    <property type="match status" value="1"/>
</dbReference>
<dbReference type="GO" id="GO:0003723">
    <property type="term" value="F:RNA binding"/>
    <property type="evidence" value="ECO:0007669"/>
    <property type="project" value="InterPro"/>
</dbReference>
<feature type="active site" description="Nucleophile" evidence="4">
    <location>
        <position position="90"/>
    </location>
</feature>
<sequence>MEGLIPAAERDKALGMEIYITRTPGIGGVIRKSPEDFVVEEIFDEDHYEGGRYLVVEVEKRDWDTHKLVREIARALRISQRRISFAGTKDRRAVTRQRMAIMNLDEDELIDLRIPDLKISVLGRTNRPLGLGDLKGNRFRIVIRDLAVDVDSARERMERITSEILEIGGVPNYFGVQRFGEIRPVTHLVGEAIVRGDLERAVFTYLSMPFDGEPEETRAAREELWESGDVRAALRRYPRHLTYELAMLNHLVSSPGDHAGALMVLPDNLRRMFVHAYQSYLFNRMLSMRLRRCLTFEPVEGDIVCFSKDGMPDVSRIERVTAENIEAVKRLFDRKRAFVTLPLIGYESELADGEQGEIERSILESEGISRESFSVKTCPDLSSPGARRPALLQVDPVFELGAESACIRFSLPPGSYATVVLREYMKDTRDVSE</sequence>
<dbReference type="OrthoDB" id="1798at2157"/>
<comment type="function">
    <text evidence="4">Could be responsible for synthesis of pseudouridine from uracil-13 in transfer RNAs.</text>
</comment>
<keyword evidence="7" id="KW-1185">Reference proteome</keyword>
<evidence type="ECO:0000256" key="1">
    <source>
        <dbReference type="ARBA" id="ARBA00007953"/>
    </source>
</evidence>
<dbReference type="GO" id="GO:0016829">
    <property type="term" value="F:lyase activity"/>
    <property type="evidence" value="ECO:0007669"/>
    <property type="project" value="UniProtKB-KW"/>
</dbReference>
<dbReference type="KEGG" id="mtp:Mthe_0398"/>
<dbReference type="PROSITE" id="PS50984">
    <property type="entry name" value="TRUD"/>
    <property type="match status" value="1"/>
</dbReference>
<comment type="catalytic activity">
    <reaction evidence="4">
        <text>uridine(13) in tRNA = pseudouridine(13) in tRNA</text>
        <dbReference type="Rhea" id="RHEA:42540"/>
        <dbReference type="Rhea" id="RHEA-COMP:10105"/>
        <dbReference type="Rhea" id="RHEA-COMP:10106"/>
        <dbReference type="ChEBI" id="CHEBI:65314"/>
        <dbReference type="ChEBI" id="CHEBI:65315"/>
        <dbReference type="EC" id="5.4.99.27"/>
    </reaction>
</comment>
<dbReference type="GO" id="GO:0160150">
    <property type="term" value="F:tRNA pseudouridine(13) synthase activity"/>
    <property type="evidence" value="ECO:0007669"/>
    <property type="project" value="UniProtKB-EC"/>
</dbReference>
<organism evidence="6 7">
    <name type="scientific">Methanothrix thermoacetophila (strain DSM 6194 / JCM 14653 / NBRC 101360 / PT)</name>
    <name type="common">Methanosaeta thermophila</name>
    <dbReference type="NCBI Taxonomy" id="349307"/>
    <lineage>
        <taxon>Archaea</taxon>
        <taxon>Methanobacteriati</taxon>
        <taxon>Methanobacteriota</taxon>
        <taxon>Stenosarchaea group</taxon>
        <taxon>Methanomicrobia</taxon>
        <taxon>Methanotrichales</taxon>
        <taxon>Methanotrichaceae</taxon>
        <taxon>Methanothrix</taxon>
    </lineage>
</organism>
<dbReference type="EMBL" id="CP000477">
    <property type="protein sequence ID" value="ABK14191.1"/>
    <property type="molecule type" value="Genomic_DNA"/>
</dbReference>
<dbReference type="Proteomes" id="UP000000674">
    <property type="component" value="Chromosome"/>
</dbReference>
<keyword evidence="2 4" id="KW-0819">tRNA processing</keyword>
<dbReference type="EC" id="5.4.99.27" evidence="4"/>
<comment type="similarity">
    <text evidence="1 4">Belongs to the pseudouridine synthase TruD family.</text>
</comment>
<dbReference type="GO" id="GO:0031119">
    <property type="term" value="P:tRNA pseudouridine synthesis"/>
    <property type="evidence" value="ECO:0007669"/>
    <property type="project" value="UniProtKB-UniRule"/>
</dbReference>
<dbReference type="Pfam" id="PF01142">
    <property type="entry name" value="TruD"/>
    <property type="match status" value="1"/>
</dbReference>
<dbReference type="InterPro" id="IPR001656">
    <property type="entry name" value="PsdUridine_synth_TruD"/>
</dbReference>
<evidence type="ECO:0000256" key="4">
    <source>
        <dbReference type="HAMAP-Rule" id="MF_01082"/>
    </source>
</evidence>
<dbReference type="NCBIfam" id="TIGR00094">
    <property type="entry name" value="tRNA_TruD_broad"/>
    <property type="match status" value="1"/>
</dbReference>
<dbReference type="InterPro" id="IPR011760">
    <property type="entry name" value="PsdUridine_synth_TruD_insert"/>
</dbReference>
<gene>
    <name evidence="4" type="primary">truD</name>
    <name evidence="6" type="ordered locus">Mthe_0398</name>
</gene>
<keyword evidence="6" id="KW-0456">Lyase</keyword>
<keyword evidence="3 4" id="KW-0413">Isomerase</keyword>
<dbReference type="GeneID" id="4462592"/>
<evidence type="ECO:0000259" key="5">
    <source>
        <dbReference type="PROSITE" id="PS50984"/>
    </source>
</evidence>